<dbReference type="GeneID" id="41339212"/>
<dbReference type="GO" id="GO:0005886">
    <property type="term" value="C:plasma membrane"/>
    <property type="evidence" value="ECO:0007669"/>
    <property type="project" value="UniProtKB-SubCell"/>
</dbReference>
<dbReference type="PANTHER" id="PTHR43744:SF8">
    <property type="entry name" value="SN-GLYCEROL-3-PHOSPHATE TRANSPORT SYSTEM PERMEASE PROTEIN UGPE"/>
    <property type="match status" value="1"/>
</dbReference>
<dbReference type="InterPro" id="IPR000515">
    <property type="entry name" value="MetI-like"/>
</dbReference>
<dbReference type="SUPFAM" id="SSF161098">
    <property type="entry name" value="MetI-like"/>
    <property type="match status" value="1"/>
</dbReference>
<accession>A0A553IH34</accession>
<dbReference type="AlphaFoldDB" id="A0A553IH34"/>
<evidence type="ECO:0000313" key="9">
    <source>
        <dbReference type="EMBL" id="TRX99508.1"/>
    </source>
</evidence>
<dbReference type="PROSITE" id="PS50928">
    <property type="entry name" value="ABC_TM1"/>
    <property type="match status" value="1"/>
</dbReference>
<evidence type="ECO:0000313" key="10">
    <source>
        <dbReference type="Proteomes" id="UP000315938"/>
    </source>
</evidence>
<feature type="transmembrane region" description="Helical" evidence="7">
    <location>
        <begin position="119"/>
        <end position="140"/>
    </location>
</feature>
<reference evidence="9 10" key="1">
    <citation type="submission" date="2019-07" db="EMBL/GenBank/DDBJ databases">
        <title>Genome sequence of Acholeplasma laidlawii strain with increased resistance to erythromycin.</title>
        <authorList>
            <person name="Medvedeva E.S."/>
            <person name="Baranova N.B."/>
            <person name="Siniagina M.N."/>
            <person name="Mouzykantov A."/>
            <person name="Chernova O.A."/>
            <person name="Chernov V.M."/>
        </authorList>
    </citation>
    <scope>NUCLEOTIDE SEQUENCE [LARGE SCALE GENOMIC DNA]</scope>
    <source>
        <strain evidence="9 10">PG8REry</strain>
    </source>
</reference>
<feature type="domain" description="ABC transmembrane type-1" evidence="8">
    <location>
        <begin position="84"/>
        <end position="274"/>
    </location>
</feature>
<keyword evidence="2 7" id="KW-0813">Transport</keyword>
<proteinExistence type="inferred from homology"/>
<dbReference type="InterPro" id="IPR035906">
    <property type="entry name" value="MetI-like_sf"/>
</dbReference>
<dbReference type="Pfam" id="PF00528">
    <property type="entry name" value="BPD_transp_1"/>
    <property type="match status" value="1"/>
</dbReference>
<evidence type="ECO:0000256" key="7">
    <source>
        <dbReference type="RuleBase" id="RU363032"/>
    </source>
</evidence>
<evidence type="ECO:0000256" key="3">
    <source>
        <dbReference type="ARBA" id="ARBA00022475"/>
    </source>
</evidence>
<comment type="similarity">
    <text evidence="7">Belongs to the binding-protein-dependent transport system permease family.</text>
</comment>
<evidence type="ECO:0000259" key="8">
    <source>
        <dbReference type="PROSITE" id="PS50928"/>
    </source>
</evidence>
<feature type="transmembrane region" description="Helical" evidence="7">
    <location>
        <begin position="84"/>
        <end position="107"/>
    </location>
</feature>
<keyword evidence="6 7" id="KW-0472">Membrane</keyword>
<protein>
    <submittedName>
        <fullName evidence="9">Carbohydrate ABC transporter permease</fullName>
    </submittedName>
</protein>
<comment type="subcellular location">
    <subcellularLocation>
        <location evidence="1 7">Cell membrane</location>
        <topology evidence="1 7">Multi-pass membrane protein</topology>
    </subcellularLocation>
</comment>
<evidence type="ECO:0000256" key="6">
    <source>
        <dbReference type="ARBA" id="ARBA00023136"/>
    </source>
</evidence>
<dbReference type="Proteomes" id="UP000315938">
    <property type="component" value="Unassembled WGS sequence"/>
</dbReference>
<feature type="transmembrane region" description="Helical" evidence="7">
    <location>
        <begin position="195"/>
        <end position="220"/>
    </location>
</feature>
<dbReference type="GO" id="GO:0055085">
    <property type="term" value="P:transmembrane transport"/>
    <property type="evidence" value="ECO:0007669"/>
    <property type="project" value="InterPro"/>
</dbReference>
<evidence type="ECO:0000256" key="2">
    <source>
        <dbReference type="ARBA" id="ARBA00022448"/>
    </source>
</evidence>
<feature type="transmembrane region" description="Helical" evidence="7">
    <location>
        <begin position="252"/>
        <end position="274"/>
    </location>
</feature>
<dbReference type="Gene3D" id="1.10.3720.10">
    <property type="entry name" value="MetI-like"/>
    <property type="match status" value="1"/>
</dbReference>
<dbReference type="OMA" id="NTIMENM"/>
<dbReference type="EMBL" id="VKID01000001">
    <property type="protein sequence ID" value="TRX99508.1"/>
    <property type="molecule type" value="Genomic_DNA"/>
</dbReference>
<feature type="transmembrane region" description="Helical" evidence="7">
    <location>
        <begin position="12"/>
        <end position="38"/>
    </location>
</feature>
<evidence type="ECO:0000256" key="5">
    <source>
        <dbReference type="ARBA" id="ARBA00022989"/>
    </source>
</evidence>
<evidence type="ECO:0000256" key="1">
    <source>
        <dbReference type="ARBA" id="ARBA00004651"/>
    </source>
</evidence>
<evidence type="ECO:0000256" key="4">
    <source>
        <dbReference type="ARBA" id="ARBA00022692"/>
    </source>
</evidence>
<comment type="caution">
    <text evidence="9">The sequence shown here is derived from an EMBL/GenBank/DDBJ whole genome shotgun (WGS) entry which is preliminary data.</text>
</comment>
<keyword evidence="5 7" id="KW-1133">Transmembrane helix</keyword>
<keyword evidence="4 7" id="KW-0812">Transmembrane</keyword>
<dbReference type="CDD" id="cd06261">
    <property type="entry name" value="TM_PBP2"/>
    <property type="match status" value="1"/>
</dbReference>
<keyword evidence="3" id="KW-1003">Cell membrane</keyword>
<gene>
    <name evidence="9" type="ORF">FNV44_00270</name>
</gene>
<name>A0A553IH34_ACHLA</name>
<organism evidence="9 10">
    <name type="scientific">Acholeplasma laidlawii</name>
    <dbReference type="NCBI Taxonomy" id="2148"/>
    <lineage>
        <taxon>Bacteria</taxon>
        <taxon>Bacillati</taxon>
        <taxon>Mycoplasmatota</taxon>
        <taxon>Mollicutes</taxon>
        <taxon>Acholeplasmatales</taxon>
        <taxon>Acholeplasmataceae</taxon>
        <taxon>Acholeplasma</taxon>
    </lineage>
</organism>
<sequence>MKSHRFYSTPAKIILWVIFIIFSVYAFTLIFPFAWMFVNSFKTNQEFFTNVWALPQSFSFRNYTSVLGYNMQTSAGTFNITHMFLLSVGITLAATVINTLLSTMAAYVIARYKFKGRNLLYSVALFTLIMPIVGTLPAQFRLMQNLGLYNSIFGILILYSGSFGFTFFIMHGYFKNISPTYAEAAFVDGASDFQVFLRIMLPMAKPIMISLAIIYGIGIWNDYITPSIYLKNYPTLAVGIRYLTQTMVSTGAYAEMFATMIISIVPILAIFIAFRNTIMENMVAGGLKG</sequence>
<dbReference type="PANTHER" id="PTHR43744">
    <property type="entry name" value="ABC TRANSPORTER PERMEASE PROTEIN MG189-RELATED-RELATED"/>
    <property type="match status" value="1"/>
</dbReference>
<dbReference type="RefSeq" id="WP_012243007.1">
    <property type="nucleotide sequence ID" value="NZ_JACAOE010000001.1"/>
</dbReference>
<feature type="transmembrane region" description="Helical" evidence="7">
    <location>
        <begin position="152"/>
        <end position="174"/>
    </location>
</feature>